<evidence type="ECO:0000256" key="3">
    <source>
        <dbReference type="ARBA" id="ARBA00022980"/>
    </source>
</evidence>
<reference evidence="9 10" key="1">
    <citation type="submission" date="2018-10" db="EMBL/GenBank/DDBJ databases">
        <title>Comparative functional genomics of the obligate endosymbiont Buchnera aphidicola.</title>
        <authorList>
            <person name="Chong R.A."/>
        </authorList>
    </citation>
    <scope>NUCLEOTIDE SEQUENCE [LARGE SCALE GENOMIC DNA]</scope>
    <source>
        <strain evidence="9 10">Tma</strain>
    </source>
</reference>
<sequence length="142" mass="16434">MKTFVTNIKNIKKKWYYIDATNKILGRLSTKISHYLKGKHKIEYTPYIDVGDFIIVINANKIIVTGNKIKNKIYYKHSGYIGGMKKISFQDMILKFPEKIIKIAVKGMLPKGPLGRIMLKKLKIYPSECHNHKAQNPQLLNI</sequence>
<evidence type="ECO:0000256" key="6">
    <source>
        <dbReference type="HAMAP-Rule" id="MF_01366"/>
    </source>
</evidence>
<protein>
    <recommendedName>
        <fullName evidence="5 6">Large ribosomal subunit protein uL13</fullName>
    </recommendedName>
</protein>
<keyword evidence="4 6" id="KW-0687">Ribonucleoprotein</keyword>
<evidence type="ECO:0000256" key="5">
    <source>
        <dbReference type="ARBA" id="ARBA00035201"/>
    </source>
</evidence>
<dbReference type="GO" id="GO:0003735">
    <property type="term" value="F:structural constituent of ribosome"/>
    <property type="evidence" value="ECO:0007669"/>
    <property type="project" value="InterPro"/>
</dbReference>
<evidence type="ECO:0000256" key="8">
    <source>
        <dbReference type="RuleBase" id="RU003878"/>
    </source>
</evidence>
<dbReference type="Pfam" id="PF00572">
    <property type="entry name" value="Ribosomal_L13"/>
    <property type="match status" value="1"/>
</dbReference>
<evidence type="ECO:0000313" key="10">
    <source>
        <dbReference type="Proteomes" id="UP000298603"/>
    </source>
</evidence>
<name>A0A4D6YPN3_9GAMM</name>
<gene>
    <name evidence="6 8" type="primary">rplM</name>
    <name evidence="9" type="ORF">D9V81_01345</name>
</gene>
<dbReference type="Gene3D" id="3.90.1180.10">
    <property type="entry name" value="Ribosomal protein L13"/>
    <property type="match status" value="1"/>
</dbReference>
<dbReference type="PIRSF" id="PIRSF002181">
    <property type="entry name" value="Ribosomal_L13"/>
    <property type="match status" value="1"/>
</dbReference>
<dbReference type="PROSITE" id="PS00783">
    <property type="entry name" value="RIBOSOMAL_L13"/>
    <property type="match status" value="1"/>
</dbReference>
<dbReference type="InterPro" id="IPR023563">
    <property type="entry name" value="Ribosomal_uL13_CS"/>
</dbReference>
<evidence type="ECO:0000256" key="4">
    <source>
        <dbReference type="ARBA" id="ARBA00023274"/>
    </source>
</evidence>
<dbReference type="GO" id="GO:0003729">
    <property type="term" value="F:mRNA binding"/>
    <property type="evidence" value="ECO:0007669"/>
    <property type="project" value="TreeGrafter"/>
</dbReference>
<dbReference type="GO" id="GO:0022625">
    <property type="term" value="C:cytosolic large ribosomal subunit"/>
    <property type="evidence" value="ECO:0007669"/>
    <property type="project" value="TreeGrafter"/>
</dbReference>
<organism evidence="9 10">
    <name type="scientific">Buchnera aphidicola</name>
    <name type="common">Therioaphis trifolii</name>
    <dbReference type="NCBI Taxonomy" id="1241884"/>
    <lineage>
        <taxon>Bacteria</taxon>
        <taxon>Pseudomonadati</taxon>
        <taxon>Pseudomonadota</taxon>
        <taxon>Gammaproteobacteria</taxon>
        <taxon>Enterobacterales</taxon>
        <taxon>Erwiniaceae</taxon>
        <taxon>Buchnera</taxon>
    </lineage>
</organism>
<dbReference type="InterPro" id="IPR005823">
    <property type="entry name" value="Ribosomal_uL13_bac-type"/>
</dbReference>
<dbReference type="RefSeq" id="WP_158349520.1">
    <property type="nucleotide sequence ID" value="NZ_CP032996.1"/>
</dbReference>
<dbReference type="InterPro" id="IPR036899">
    <property type="entry name" value="Ribosomal_uL13_sf"/>
</dbReference>
<dbReference type="PANTHER" id="PTHR11545:SF2">
    <property type="entry name" value="LARGE RIBOSOMAL SUBUNIT PROTEIN UL13M"/>
    <property type="match status" value="1"/>
</dbReference>
<comment type="function">
    <text evidence="6 8">This protein is one of the early assembly proteins of the 50S ribosomal subunit, although it is not seen to bind rRNA by itself. It is important during the early stages of 50S assembly.</text>
</comment>
<dbReference type="Proteomes" id="UP000298603">
    <property type="component" value="Chromosome"/>
</dbReference>
<dbReference type="NCBIfam" id="TIGR01066">
    <property type="entry name" value="rplM_bact"/>
    <property type="match status" value="1"/>
</dbReference>
<comment type="similarity">
    <text evidence="1 6 7">Belongs to the universal ribosomal protein uL13 family.</text>
</comment>
<dbReference type="PANTHER" id="PTHR11545">
    <property type="entry name" value="RIBOSOMAL PROTEIN L13"/>
    <property type="match status" value="1"/>
</dbReference>
<keyword evidence="10" id="KW-1185">Reference proteome</keyword>
<evidence type="ECO:0000256" key="1">
    <source>
        <dbReference type="ARBA" id="ARBA00006227"/>
    </source>
</evidence>
<proteinExistence type="inferred from homology"/>
<keyword evidence="3 6" id="KW-0689">Ribosomal protein</keyword>
<dbReference type="FunFam" id="3.90.1180.10:FF:000001">
    <property type="entry name" value="50S ribosomal protein L13"/>
    <property type="match status" value="1"/>
</dbReference>
<dbReference type="HAMAP" id="MF_01366">
    <property type="entry name" value="Ribosomal_uL13"/>
    <property type="match status" value="1"/>
</dbReference>
<dbReference type="SUPFAM" id="SSF52161">
    <property type="entry name" value="Ribosomal protein L13"/>
    <property type="match status" value="1"/>
</dbReference>
<dbReference type="GO" id="GO:0017148">
    <property type="term" value="P:negative regulation of translation"/>
    <property type="evidence" value="ECO:0007669"/>
    <property type="project" value="TreeGrafter"/>
</dbReference>
<evidence type="ECO:0000256" key="2">
    <source>
        <dbReference type="ARBA" id="ARBA00011838"/>
    </source>
</evidence>
<evidence type="ECO:0000256" key="7">
    <source>
        <dbReference type="RuleBase" id="RU003877"/>
    </source>
</evidence>
<dbReference type="InterPro" id="IPR005822">
    <property type="entry name" value="Ribosomal_uL13"/>
</dbReference>
<dbReference type="OrthoDB" id="9801330at2"/>
<dbReference type="GO" id="GO:0006412">
    <property type="term" value="P:translation"/>
    <property type="evidence" value="ECO:0007669"/>
    <property type="project" value="UniProtKB-UniRule"/>
</dbReference>
<dbReference type="CDD" id="cd00392">
    <property type="entry name" value="Ribosomal_L13"/>
    <property type="match status" value="1"/>
</dbReference>
<comment type="subunit">
    <text evidence="2 6">Part of the 50S ribosomal subunit.</text>
</comment>
<dbReference type="AlphaFoldDB" id="A0A4D6YPN3"/>
<dbReference type="EMBL" id="CP032996">
    <property type="protein sequence ID" value="QCI27255.1"/>
    <property type="molecule type" value="Genomic_DNA"/>
</dbReference>
<evidence type="ECO:0000313" key="9">
    <source>
        <dbReference type="EMBL" id="QCI27255.1"/>
    </source>
</evidence>
<accession>A0A4D6YPN3</accession>